<dbReference type="EMBL" id="KF386868">
    <property type="protein sequence ID" value="AGZ93987.1"/>
    <property type="molecule type" value="Genomic_DNA"/>
</dbReference>
<sequence>MRVTSIQTSSGVGLTIADPLHRYHRRLEDVARQMESAAVATRAGFEPAFAVPDPEDSLWSEFFGATPLRYLRLPSYRGHRFDLLDLMGTPGTRTTKSLASNTIMARAILHARSSGRPLTIVTPTSGNKGTALRDALARAQALALPGSELVHVVMIVPSASAGKLRLCSADEDASFTRNNPVAVAEVSSGAELKEMVFKVTEQLDRRDVDHWYTLALDNYRLADTMRAFVEYDAIAAGVAPAEGARLHAHAVSSAYGLLGYELGREALRADSAPLPEGGYFLVQHLGAPDMVLHQRTRQDGPPRYTRTEPDGPFVQHSDPDFPFETDDPEEVLDATFYTRNPPTAPAMTELIRGRFGGGIVVSRRECVARFAEVREFLGELDLMPQGTAELREWSLLMLLTGVFNAIDRGLVRTPHIVLHASGSYWDAAVPPLPAERCVQIDGPAALLDLIETAS</sequence>
<protein>
    <submittedName>
        <fullName evidence="1">Uncharacterized protein</fullName>
    </submittedName>
</protein>
<organism evidence="1">
    <name type="scientific">Streptomyces sp. MMG1662</name>
    <dbReference type="NCBI Taxonomy" id="1415548"/>
    <lineage>
        <taxon>Bacteria</taxon>
        <taxon>Bacillati</taxon>
        <taxon>Actinomycetota</taxon>
        <taxon>Actinomycetes</taxon>
        <taxon>Kitasatosporales</taxon>
        <taxon>Streptomycetaceae</taxon>
        <taxon>Streptomyces</taxon>
    </lineage>
</organism>
<dbReference type="AlphaFoldDB" id="U5YR59"/>
<evidence type="ECO:0000313" key="1">
    <source>
        <dbReference type="EMBL" id="AGZ93987.1"/>
    </source>
</evidence>
<name>U5YR59_9ACTN</name>
<dbReference type="Pfam" id="PF19465">
    <property type="entry name" value="DUF6002"/>
    <property type="match status" value="1"/>
</dbReference>
<dbReference type="InterPro" id="IPR046044">
    <property type="entry name" value="DUF6002"/>
</dbReference>
<proteinExistence type="predicted"/>
<accession>U5YR59</accession>
<reference evidence="1" key="1">
    <citation type="journal article" date="2013" name="Proc. Natl. Acad. Sci. U.S.A.">
        <title>Diversity and abundance of phosphonate biosynthetic genes in nature.</title>
        <authorList>
            <person name="Yu X."/>
            <person name="Doroghazi J.R."/>
            <person name="Janga S.C."/>
            <person name="Zhang J.K."/>
            <person name="Circello B."/>
            <person name="Griffin B.M."/>
            <person name="Labeda D.P."/>
            <person name="Metcalf W.W."/>
        </authorList>
    </citation>
    <scope>NUCLEOTIDE SEQUENCE</scope>
    <source>
        <strain evidence="1">MMG1662</strain>
    </source>
</reference>